<keyword evidence="3" id="KW-1185">Reference proteome</keyword>
<organism evidence="2 3">
    <name type="scientific">Tritrichomonas musculus</name>
    <dbReference type="NCBI Taxonomy" id="1915356"/>
    <lineage>
        <taxon>Eukaryota</taxon>
        <taxon>Metamonada</taxon>
        <taxon>Parabasalia</taxon>
        <taxon>Tritrichomonadida</taxon>
        <taxon>Tritrichomonadidae</taxon>
        <taxon>Tritrichomonas</taxon>
    </lineage>
</organism>
<keyword evidence="1" id="KW-0175">Coiled coil</keyword>
<evidence type="ECO:0000313" key="2">
    <source>
        <dbReference type="EMBL" id="KAK8889943.1"/>
    </source>
</evidence>
<dbReference type="EMBL" id="JAPFFF010000005">
    <property type="protein sequence ID" value="KAK8889943.1"/>
    <property type="molecule type" value="Genomic_DNA"/>
</dbReference>
<accession>A0ABR2KFM9</accession>
<name>A0ABR2KFM9_9EUKA</name>
<evidence type="ECO:0000313" key="3">
    <source>
        <dbReference type="Proteomes" id="UP001470230"/>
    </source>
</evidence>
<evidence type="ECO:0008006" key="4">
    <source>
        <dbReference type="Google" id="ProtNLM"/>
    </source>
</evidence>
<reference evidence="2 3" key="1">
    <citation type="submission" date="2024-04" db="EMBL/GenBank/DDBJ databases">
        <title>Tritrichomonas musculus Genome.</title>
        <authorList>
            <person name="Alves-Ferreira E."/>
            <person name="Grigg M."/>
            <person name="Lorenzi H."/>
            <person name="Galac M."/>
        </authorList>
    </citation>
    <scope>NUCLEOTIDE SEQUENCE [LARGE SCALE GENOMIC DNA]</scope>
    <source>
        <strain evidence="2 3">EAF2021</strain>
    </source>
</reference>
<gene>
    <name evidence="2" type="ORF">M9Y10_034699</name>
</gene>
<protein>
    <recommendedName>
        <fullName evidence="4">DUF4200 domain-containing protein</fullName>
    </recommendedName>
</protein>
<sequence>MTHKFRHSLSLSTSRVRHLAETTQDSNRKTALLKNSNYLPIYAMIKKIAGEGVASFYLECDNMEADQQRRYRNLLSKSLLIEERFRKVQHALTRYKNEEEMNKTFELYQNEKEKSVYNEPLQKELNEEEKIQKEFDLVIRLERKNYLRAEKLKIFSEKIERVRYLLFKSTITDLTHNFNYITPQRGGNKYKINRNYQIFDRDSKIEKYNNNIEKGSKLPNSFRNSLSSQNISKQQEQFEILYKEKEKKIENLLSELTKIKAIKQKCKKALIQRNESAKNLNILIEKRKQIFFESFNDQSSQSFHEINKKSGLSSSQKLFKSKIEQIQMRDNEIQFKKNRLMRLINEVELKNEEMIEKEQDVIQLEQKIIDIQKKYNETVFQSQKELDFLDAYSSMKSSSSVLYDTQYKDELQEILKKNIE</sequence>
<feature type="coiled-coil region" evidence="1">
    <location>
        <begin position="333"/>
        <end position="374"/>
    </location>
</feature>
<evidence type="ECO:0000256" key="1">
    <source>
        <dbReference type="SAM" id="Coils"/>
    </source>
</evidence>
<dbReference type="Proteomes" id="UP001470230">
    <property type="component" value="Unassembled WGS sequence"/>
</dbReference>
<proteinExistence type="predicted"/>
<comment type="caution">
    <text evidence="2">The sequence shown here is derived from an EMBL/GenBank/DDBJ whole genome shotgun (WGS) entry which is preliminary data.</text>
</comment>
<feature type="coiled-coil region" evidence="1">
    <location>
        <begin position="235"/>
        <end position="262"/>
    </location>
</feature>